<dbReference type="STRING" id="1349785.GCA_000509405_01187"/>
<keyword evidence="7" id="KW-1185">Reference proteome</keyword>
<evidence type="ECO:0000256" key="2">
    <source>
        <dbReference type="ARBA" id="ARBA00008645"/>
    </source>
</evidence>
<dbReference type="Gene3D" id="3.40.50.1820">
    <property type="entry name" value="alpha/beta hydrolase"/>
    <property type="match status" value="1"/>
</dbReference>
<evidence type="ECO:0000256" key="3">
    <source>
        <dbReference type="ARBA" id="ARBA00013254"/>
    </source>
</evidence>
<dbReference type="AlphaFoldDB" id="A0A2H1EE14"/>
<comment type="similarity">
    <text evidence="2">Belongs to the AB hydrolase superfamily.</text>
</comment>
<dbReference type="FunFam" id="3.40.50.1820:FF:000117">
    <property type="entry name" value="Monoglyceride lipase, putative"/>
    <property type="match status" value="1"/>
</dbReference>
<dbReference type="KEGG" id="tmar:MARIT_2856"/>
<feature type="domain" description="Serine aminopeptidase S33" evidence="5">
    <location>
        <begin position="24"/>
        <end position="255"/>
    </location>
</feature>
<protein>
    <recommendedName>
        <fullName evidence="4">Monoacylglycerol lipase</fullName>
        <ecNumber evidence="3">3.1.1.23</ecNumber>
    </recommendedName>
</protein>
<dbReference type="InterPro" id="IPR000073">
    <property type="entry name" value="AB_hydrolase_1"/>
</dbReference>
<dbReference type="RefSeq" id="WP_100211799.1">
    <property type="nucleotide sequence ID" value="NZ_CP138495.1"/>
</dbReference>
<evidence type="ECO:0000313" key="7">
    <source>
        <dbReference type="Proteomes" id="UP000231564"/>
    </source>
</evidence>
<dbReference type="InterPro" id="IPR022742">
    <property type="entry name" value="Hydrolase_4"/>
</dbReference>
<evidence type="ECO:0000259" key="5">
    <source>
        <dbReference type="Pfam" id="PF12146"/>
    </source>
</evidence>
<evidence type="ECO:0000256" key="4">
    <source>
        <dbReference type="ARBA" id="ARBA00071261"/>
    </source>
</evidence>
<organism evidence="6 7">
    <name type="scientific">Tenacibaculum maritimum NCIMB 2154</name>
    <dbReference type="NCBI Taxonomy" id="1349785"/>
    <lineage>
        <taxon>Bacteria</taxon>
        <taxon>Pseudomonadati</taxon>
        <taxon>Bacteroidota</taxon>
        <taxon>Flavobacteriia</taxon>
        <taxon>Flavobacteriales</taxon>
        <taxon>Flavobacteriaceae</taxon>
        <taxon>Tenacibaculum</taxon>
    </lineage>
</organism>
<dbReference type="InterPro" id="IPR051044">
    <property type="entry name" value="MAG_DAG_Lipase"/>
</dbReference>
<comment type="catalytic activity">
    <reaction evidence="1">
        <text>Hydrolyzes glycerol monoesters of long-chain fatty acids.</text>
        <dbReference type="EC" id="3.1.1.23"/>
    </reaction>
</comment>
<gene>
    <name evidence="6" type="ORF">MARIT_2856</name>
</gene>
<dbReference type="InterPro" id="IPR029058">
    <property type="entry name" value="AB_hydrolase_fold"/>
</dbReference>
<evidence type="ECO:0000313" key="6">
    <source>
        <dbReference type="EMBL" id="SFZ84668.1"/>
    </source>
</evidence>
<sequence>MEHQIFKFNIHKTTFFGQYWSAIKTRAVVVIVHGMGEHSSRYEHVAKKLTENNFSVVAFDQFGHGKTTGKRGHNPNFNAVLESVAQTIKKTKELFPKKPIFLYGHSMGGNVVINYVLREENSLKGAIATSAFLLLAFEPPAWKLSLGKLMQKIAPSVTLSNELAAKDISRDAEEVQKYIDDKLIHDKVSPNFSLTFIETGEWAIQNASSLKIPLFLAHGTNDKIIDYKGSELFAKASEKATLSLYEGGYHELHNDLCKEEVLEDIINWLNTQL</sequence>
<dbReference type="OrthoDB" id="9780932at2"/>
<dbReference type="EMBL" id="LT634361">
    <property type="protein sequence ID" value="SFZ84668.1"/>
    <property type="molecule type" value="Genomic_DNA"/>
</dbReference>
<dbReference type="GeneID" id="47724305"/>
<dbReference type="GO" id="GO:0047372">
    <property type="term" value="F:monoacylglycerol lipase activity"/>
    <property type="evidence" value="ECO:0007669"/>
    <property type="project" value="UniProtKB-EC"/>
</dbReference>
<keyword evidence="6" id="KW-0378">Hydrolase</keyword>
<name>A0A2H1EE14_9FLAO</name>
<dbReference type="Proteomes" id="UP000231564">
    <property type="component" value="Chromosome MARIT"/>
</dbReference>
<dbReference type="SUPFAM" id="SSF53474">
    <property type="entry name" value="alpha/beta-Hydrolases"/>
    <property type="match status" value="1"/>
</dbReference>
<proteinExistence type="inferred from homology"/>
<accession>A0A2H1EE14</accession>
<dbReference type="PRINTS" id="PR00111">
    <property type="entry name" value="ABHYDROLASE"/>
</dbReference>
<dbReference type="PANTHER" id="PTHR11614">
    <property type="entry name" value="PHOSPHOLIPASE-RELATED"/>
    <property type="match status" value="1"/>
</dbReference>
<evidence type="ECO:0000256" key="1">
    <source>
        <dbReference type="ARBA" id="ARBA00001613"/>
    </source>
</evidence>
<reference evidence="6 7" key="1">
    <citation type="submission" date="2016-11" db="EMBL/GenBank/DDBJ databases">
        <authorList>
            <person name="Jaros S."/>
            <person name="Januszkiewicz K."/>
            <person name="Wedrychowicz H."/>
        </authorList>
    </citation>
    <scope>NUCLEOTIDE SEQUENCE [LARGE SCALE GENOMIC DNA]</scope>
    <source>
        <strain evidence="6">NCIMB 2154T</strain>
    </source>
</reference>
<dbReference type="Pfam" id="PF12146">
    <property type="entry name" value="Hydrolase_4"/>
    <property type="match status" value="1"/>
</dbReference>
<dbReference type="EC" id="3.1.1.23" evidence="3"/>